<dbReference type="PANTHER" id="PTHR33096:SF1">
    <property type="entry name" value="CXC1-LIKE CYSTEINE CLUSTER ASSOCIATED WITH KDZ TRANSPOSASES DOMAIN-CONTAINING PROTEIN"/>
    <property type="match status" value="1"/>
</dbReference>
<evidence type="ECO:0000256" key="1">
    <source>
        <dbReference type="SAM" id="MobiDB-lite"/>
    </source>
</evidence>
<feature type="region of interest" description="Disordered" evidence="1">
    <location>
        <begin position="1"/>
        <end position="24"/>
    </location>
</feature>
<name>A0A8H6S1H5_9AGAR</name>
<dbReference type="OrthoDB" id="2804062at2759"/>
<gene>
    <name evidence="2" type="ORF">MIND_01311400</name>
</gene>
<dbReference type="GeneID" id="59352085"/>
<feature type="region of interest" description="Disordered" evidence="1">
    <location>
        <begin position="79"/>
        <end position="101"/>
    </location>
</feature>
<dbReference type="Proteomes" id="UP000636479">
    <property type="component" value="Unassembled WGS sequence"/>
</dbReference>
<dbReference type="AlphaFoldDB" id="A0A8H6S1H5"/>
<dbReference type="EMBL" id="JACAZF010000014">
    <property type="protein sequence ID" value="KAF7290707.1"/>
    <property type="molecule type" value="Genomic_DNA"/>
</dbReference>
<accession>A0A8H6S1H5</accession>
<dbReference type="Pfam" id="PF18758">
    <property type="entry name" value="KDZ"/>
    <property type="match status" value="1"/>
</dbReference>
<organism evidence="2 3">
    <name type="scientific">Mycena indigotica</name>
    <dbReference type="NCBI Taxonomy" id="2126181"/>
    <lineage>
        <taxon>Eukaryota</taxon>
        <taxon>Fungi</taxon>
        <taxon>Dikarya</taxon>
        <taxon>Basidiomycota</taxon>
        <taxon>Agaricomycotina</taxon>
        <taxon>Agaricomycetes</taxon>
        <taxon>Agaricomycetidae</taxon>
        <taxon>Agaricales</taxon>
        <taxon>Marasmiineae</taxon>
        <taxon>Mycenaceae</taxon>
        <taxon>Mycena</taxon>
    </lineage>
</organism>
<reference evidence="2" key="1">
    <citation type="submission" date="2020-05" db="EMBL/GenBank/DDBJ databases">
        <title>Mycena genomes resolve the evolution of fungal bioluminescence.</title>
        <authorList>
            <person name="Tsai I.J."/>
        </authorList>
    </citation>
    <scope>NUCLEOTIDE SEQUENCE</scope>
    <source>
        <strain evidence="2">171206Taipei</strain>
    </source>
</reference>
<sequence length="1021" mass="114032">MSRQRKGRTKFHVGGLQPSQLQGDTSMHFLTSGRNAQSRIHNVAPTAALSTRVSEEDLAEWMPFLDLADDELVAIAQTISSEPQPLGDDELSGKRKRTTTASDDPMALWRQMIPAYLGELLRGEALGKDHTRPSCAACGERLCETPESRAFRCADCSPFVQCEDCLRQRHEQLPLLIAHRFGRDSGADARFFGLQRAKRIQVLEWCINLATMDLHARILTGECERWWSLMLEVFSRLTSDFALVALVSGTGTHSSLNFSTTPDLFRMLKVVGNMNAHDFDRYKAFGRMSRQYDFLLRAKRAGRGHVQDGLAETPPGGLAVCCWACPDPKRNLPEGWETVDSSKSYIYSLMLALDANFRLKNRIRGNERHDPSLGSGLGYFVELNEYKEHLRHYVAEEDVSTCIAFAALMQKETRLTTGLRVSGVGDLQKGERYANMDWVFLKAVGGVELKRLVVSYDIACQWKQHIRERAKKLGDKEETIVTKLDDYTLQFALPVWHAVAHETSCQAANSLTHAVGVGRTDGEGIERTWAILNPIAFSTKEMGEGNRHDTIEDKVDHVNFEKNVRQGDTLARKMIIALAQRDTQIGEFAEVDDSLDPVLRADWQRRIDAWNADNTRPNPYLSEARHAGPSEAQILADLKKAETTAAAFIKGALQLEDQQRRIRFEASGTTTLTAERSSQLDELRVSVLKKLRTLQTHQLVFMPGIEGLRLAEEENRNPDIAPPAAEVSKLWLPSDLSAEEREAICRPDLVETEAQLRLGQCSDSLGKIRGHLHAKTHLIDTRNANAVGQSLSTRFGTLIGRVGDQARRQAVKYREVRAALVRLKGPDFAPQFHDLQDDDLRVHVESASDAQARAALGKLGSSRRARNEPSVTKKMLPVSWIWFTGGEADDDELHDSVRVQWTKCRARRDRWIEEVNLLREEMRRVVKSVEVVQEEWRDREQGRVGGDSQLTAGLIAYAKRQAFVYGEVEKAFRASWSSSGVAAIRAVALSVAPPAPTAPTAPITPITPTPSLSANVPTTGS</sequence>
<comment type="caution">
    <text evidence="2">The sequence shown here is derived from an EMBL/GenBank/DDBJ whole genome shotgun (WGS) entry which is preliminary data.</text>
</comment>
<proteinExistence type="predicted"/>
<evidence type="ECO:0000313" key="3">
    <source>
        <dbReference type="Proteomes" id="UP000636479"/>
    </source>
</evidence>
<evidence type="ECO:0000313" key="2">
    <source>
        <dbReference type="EMBL" id="KAF7290707.1"/>
    </source>
</evidence>
<feature type="compositionally biased region" description="Basic residues" evidence="1">
    <location>
        <begin position="1"/>
        <end position="11"/>
    </location>
</feature>
<dbReference type="RefSeq" id="XP_037214067.1">
    <property type="nucleotide sequence ID" value="XM_037369569.1"/>
</dbReference>
<protein>
    <submittedName>
        <fullName evidence="2">CxC2 domain-containing protein</fullName>
    </submittedName>
</protein>
<dbReference type="InterPro" id="IPR040521">
    <property type="entry name" value="KDZ"/>
</dbReference>
<keyword evidence="3" id="KW-1185">Reference proteome</keyword>
<dbReference type="PANTHER" id="PTHR33096">
    <property type="entry name" value="CXC2 DOMAIN-CONTAINING PROTEIN"/>
    <property type="match status" value="1"/>
</dbReference>
<feature type="compositionally biased region" description="Low complexity" evidence="1">
    <location>
        <begin position="1000"/>
        <end position="1014"/>
    </location>
</feature>
<feature type="region of interest" description="Disordered" evidence="1">
    <location>
        <begin position="998"/>
        <end position="1021"/>
    </location>
</feature>